<evidence type="ECO:0000313" key="1">
    <source>
        <dbReference type="EMBL" id="KAB1439767.1"/>
    </source>
</evidence>
<dbReference type="OrthoDB" id="1927593at2"/>
<evidence type="ECO:0000313" key="2">
    <source>
        <dbReference type="Proteomes" id="UP000461768"/>
    </source>
</evidence>
<sequence>MESGNNNQDMLEEYTLKQTKATLSAFVDAIIPRSEELAKEYGEIQYFGALDLLVDEYLYITLNEYQPDLAEATVEMLNAAAQRLVSRVENKKPLNLSEGGLFASLAPSDRLLAIALLKKYQYSSSHLLYPYENIFYNVVDNLIRLTMIGYYSEWFGYGTTRLLQPNNRVLEFYPLSWNQIDYPGPTPPRQLAMIES</sequence>
<keyword evidence="2" id="KW-1185">Reference proteome</keyword>
<organism evidence="1 2">
    <name type="scientific">Candidatus Galacturonatibacter soehngenii</name>
    <dbReference type="NCBI Taxonomy" id="2307010"/>
    <lineage>
        <taxon>Bacteria</taxon>
        <taxon>Bacillati</taxon>
        <taxon>Bacillota</taxon>
        <taxon>Clostridia</taxon>
        <taxon>Lachnospirales</taxon>
        <taxon>Lachnospiraceae</taxon>
        <taxon>Candidatus Galacturonatibacter</taxon>
    </lineage>
</organism>
<reference evidence="1 2" key="1">
    <citation type="submission" date="2019-09" db="EMBL/GenBank/DDBJ databases">
        <authorList>
            <person name="Valk L.C."/>
        </authorList>
    </citation>
    <scope>NUCLEOTIDE SEQUENCE [LARGE SCALE GENOMIC DNA]</scope>
    <source>
        <strain evidence="1">GalUA</strain>
    </source>
</reference>
<dbReference type="Proteomes" id="UP000461768">
    <property type="component" value="Unassembled WGS sequence"/>
</dbReference>
<gene>
    <name evidence="1" type="ORF">F7O84_05120</name>
</gene>
<protein>
    <submittedName>
        <fullName evidence="1">Gluconate 2-dehydrogenase subunit 3 family protein</fullName>
    </submittedName>
</protein>
<reference evidence="1 2" key="2">
    <citation type="submission" date="2020-02" db="EMBL/GenBank/DDBJ databases">
        <title>Candidatus Galacturonibacter soehngenii shows hetero-acetogenic catabolism of galacturonic acid but lacks a canonical carbon monoxide dehydrogenase/acetyl-CoA synthase complex.</title>
        <authorList>
            <person name="Diender M."/>
            <person name="Stouten G.R."/>
            <person name="Petersen J.F."/>
            <person name="Nielsen P.H."/>
            <person name="Dueholm M.S."/>
            <person name="Pronk J.T."/>
            <person name="Van Loosdrecht M.C.M."/>
        </authorList>
    </citation>
    <scope>NUCLEOTIDE SEQUENCE [LARGE SCALE GENOMIC DNA]</scope>
    <source>
        <strain evidence="1">GalUA</strain>
    </source>
</reference>
<name>A0A7V7QM82_9FIRM</name>
<proteinExistence type="predicted"/>
<dbReference type="EMBL" id="WAGX01000004">
    <property type="protein sequence ID" value="KAB1439767.1"/>
    <property type="molecule type" value="Genomic_DNA"/>
</dbReference>
<dbReference type="RefSeq" id="WP_151142607.1">
    <property type="nucleotide sequence ID" value="NZ_WAGX01000004.1"/>
</dbReference>
<dbReference type="AlphaFoldDB" id="A0A7V7QM82"/>
<comment type="caution">
    <text evidence="1">The sequence shown here is derived from an EMBL/GenBank/DDBJ whole genome shotgun (WGS) entry which is preliminary data.</text>
</comment>
<accession>A0A7V7QM82</accession>